<evidence type="ECO:0000313" key="3">
    <source>
        <dbReference type="EMBL" id="CAF0829765.1"/>
    </source>
</evidence>
<dbReference type="Pfam" id="PF15369">
    <property type="entry name" value="KIAA1328"/>
    <property type="match status" value="1"/>
</dbReference>
<organism evidence="3 4">
    <name type="scientific">Brachionus calyciflorus</name>
    <dbReference type="NCBI Taxonomy" id="104777"/>
    <lineage>
        <taxon>Eukaryota</taxon>
        <taxon>Metazoa</taxon>
        <taxon>Spiralia</taxon>
        <taxon>Gnathifera</taxon>
        <taxon>Rotifera</taxon>
        <taxon>Eurotatoria</taxon>
        <taxon>Monogononta</taxon>
        <taxon>Pseudotrocha</taxon>
        <taxon>Ploima</taxon>
        <taxon>Brachionidae</taxon>
        <taxon>Brachionus</taxon>
    </lineage>
</organism>
<sequence length="456" mass="52583">MVKFFVFSIPATSVPSETAFSVACDIQSVLNWKKADKPFPKKSSPMASILQVNQAKTSDKKSNPISKLYESAESNSINNDSSNESKSKLTIKDLCPEDKTRIANLIKELAKISDEKKQIEKSLEEERRHKEAEITEILKQQETLLNEKEILIKKFSKTQQKLIELQKEKKENNKLPPRPKKQINEEKINSAFNPFKSSTPKNLSPRSLSPISTSNEIKSTKIINDSSDDTRKIELIKEQIELAEEQKKLKALLESQEEILREKQAQIMVQQQIHLKRLEELSLLKAENQKINQNNPPNFVYPSQLPLHQFSHHVLPSENFQLMNLIPKQVPFQVQQEQSSTPVTQSDSGIKLNDLDEESLENLANIVYKKMVMKKKKDVKPVKKQLKHEKELNKKSKEMLDENDECLVDFIIEETKSINSLKVNDKKIDRNKARESLVSQEDLEESKLIEDLFFIK</sequence>
<evidence type="ECO:0000313" key="4">
    <source>
        <dbReference type="Proteomes" id="UP000663879"/>
    </source>
</evidence>
<dbReference type="OrthoDB" id="5972940at2759"/>
<dbReference type="EMBL" id="CAJNOC010001045">
    <property type="protein sequence ID" value="CAF0829765.1"/>
    <property type="molecule type" value="Genomic_DNA"/>
</dbReference>
<dbReference type="InterPro" id="IPR032736">
    <property type="entry name" value="Hinderin"/>
</dbReference>
<dbReference type="PANTHER" id="PTHR28375:SF1">
    <property type="entry name" value="PROTEIN HINDERIN"/>
    <property type="match status" value="1"/>
</dbReference>
<comment type="caution">
    <text evidence="3">The sequence shown here is derived from an EMBL/GenBank/DDBJ whole genome shotgun (WGS) entry which is preliminary data.</text>
</comment>
<name>A0A813URM4_9BILA</name>
<evidence type="ECO:0000256" key="1">
    <source>
        <dbReference type="SAM" id="Coils"/>
    </source>
</evidence>
<protein>
    <submittedName>
        <fullName evidence="3">Uncharacterized protein</fullName>
    </submittedName>
</protein>
<gene>
    <name evidence="3" type="ORF">OXX778_LOCUS7902</name>
</gene>
<proteinExistence type="predicted"/>
<dbReference type="PANTHER" id="PTHR28375">
    <property type="entry name" value="PROTEIN HINDERIN"/>
    <property type="match status" value="1"/>
</dbReference>
<feature type="compositionally biased region" description="Polar residues" evidence="2">
    <location>
        <begin position="190"/>
        <end position="211"/>
    </location>
</feature>
<feature type="coiled-coil region" evidence="1">
    <location>
        <begin position="102"/>
        <end position="168"/>
    </location>
</feature>
<feature type="region of interest" description="Disordered" evidence="2">
    <location>
        <begin position="168"/>
        <end position="211"/>
    </location>
</feature>
<feature type="coiled-coil region" evidence="1">
    <location>
        <begin position="235"/>
        <end position="266"/>
    </location>
</feature>
<reference evidence="3" key="1">
    <citation type="submission" date="2021-02" db="EMBL/GenBank/DDBJ databases">
        <authorList>
            <person name="Nowell W R."/>
        </authorList>
    </citation>
    <scope>NUCLEOTIDE SEQUENCE</scope>
    <source>
        <strain evidence="3">Ploen Becks lab</strain>
    </source>
</reference>
<dbReference type="Proteomes" id="UP000663879">
    <property type="component" value="Unassembled WGS sequence"/>
</dbReference>
<evidence type="ECO:0000256" key="2">
    <source>
        <dbReference type="SAM" id="MobiDB-lite"/>
    </source>
</evidence>
<dbReference type="AlphaFoldDB" id="A0A813URM4"/>
<keyword evidence="1" id="KW-0175">Coiled coil</keyword>
<accession>A0A813URM4</accession>
<keyword evidence="4" id="KW-1185">Reference proteome</keyword>